<evidence type="ECO:0000313" key="3">
    <source>
        <dbReference type="EMBL" id="CAE1272304.1"/>
    </source>
</evidence>
<organism evidence="3 4">
    <name type="scientific">Acanthosepion pharaonis</name>
    <name type="common">Pharaoh cuttlefish</name>
    <name type="synonym">Sepia pharaonis</name>
    <dbReference type="NCBI Taxonomy" id="158019"/>
    <lineage>
        <taxon>Eukaryota</taxon>
        <taxon>Metazoa</taxon>
        <taxon>Spiralia</taxon>
        <taxon>Lophotrochozoa</taxon>
        <taxon>Mollusca</taxon>
        <taxon>Cephalopoda</taxon>
        <taxon>Coleoidea</taxon>
        <taxon>Decapodiformes</taxon>
        <taxon>Sepiida</taxon>
        <taxon>Sepiina</taxon>
        <taxon>Sepiidae</taxon>
        <taxon>Acanthosepion</taxon>
    </lineage>
</organism>
<gene>
    <name evidence="3" type="ORF">SPHA_37644</name>
</gene>
<keyword evidence="1" id="KW-0812">Transmembrane</keyword>
<sequence>MLRTESNHFFFLSLACFFLSLACFFLSLACFFLSLACFFLSLACFFLSLACFFLSLACFFLSLACFFLSLACFFLSLACFCLPRLRTFARMAYFGSRVKKQIENEDNEAWKKVMEFYQKEFLCDIKLTVGHESRSAHRIVLSSLCPKGPWSKQGAATASHSDNGPFQLDVSDVFKTPETFANVIDFIYLGTIKLKTDTVLQILEVAIQLNLIDLIIHCSQFLLEHIRINNVLSLWNLAYEMELRQLAEVCRVLARELFRDVILESNDMKMLSASFMDMLVGQKYVTNTVTSIEIAGFILKWLIEDPEGRRESARVLISKIGICRTDLYQIGDSVCQNHEIKSETLQEMLRDCCISRSRETLSSEAPLATAVHLNSAFEEPLSLDREPLPQPPARRLPDGDGGWMLMVRDDKSTTVFCQKSKTWLEFPNITYPYIVGLSDRKYLACTKQQFARSFEIMDFTRFQQPRSIEERRLMDDAFPEPEYIWYLCNKKKWYLASLISTPDKYSLVLHEWDDMNGVFVFRHNFKTSLSNQWIIKGFTYFNDNNCSLILIISSLANVDYQSAKPYDIFYLFRVSWKREAFIEEVIKDMFYYRCSSMTKEDFLYLNDCLYLFDQGLVKNLVYAIEYNVPVTIPAIAFDLRSGNNSTYKSIQLSQPGLNILPLKRKSLQPQQASISQPTLSSNATTSSLASDYAKNRGLSSENQSCVSVIGDKLFLVTHRAPGIVHVFKIDIFQNSWELTPPLPLAALTDIKVNSFYSDCSLHDGFPMGRKRLNVSLIFINEISRMLSTRLYVHLFCVLHYYWLISLSLSLSLGSYSLNDSISRITRFLCVVFKVSHRL</sequence>
<evidence type="ECO:0000256" key="1">
    <source>
        <dbReference type="SAM" id="Phobius"/>
    </source>
</evidence>
<dbReference type="EMBL" id="CAHIKZ030001680">
    <property type="protein sequence ID" value="CAE1272304.1"/>
    <property type="molecule type" value="Genomic_DNA"/>
</dbReference>
<protein>
    <submittedName>
        <fullName evidence="3">KLHL1_4_5</fullName>
    </submittedName>
</protein>
<keyword evidence="1" id="KW-0472">Membrane</keyword>
<dbReference type="Pfam" id="PF00651">
    <property type="entry name" value="BTB"/>
    <property type="match status" value="1"/>
</dbReference>
<feature type="transmembrane region" description="Helical" evidence="1">
    <location>
        <begin position="6"/>
        <end position="28"/>
    </location>
</feature>
<dbReference type="Proteomes" id="UP000597762">
    <property type="component" value="Unassembled WGS sequence"/>
</dbReference>
<dbReference type="PROSITE" id="PS51257">
    <property type="entry name" value="PROKAR_LIPOPROTEIN"/>
    <property type="match status" value="1"/>
</dbReference>
<keyword evidence="1" id="KW-1133">Transmembrane helix</keyword>
<feature type="domain" description="BTB" evidence="2">
    <location>
        <begin position="123"/>
        <end position="196"/>
    </location>
</feature>
<dbReference type="SMART" id="SM00225">
    <property type="entry name" value="BTB"/>
    <property type="match status" value="1"/>
</dbReference>
<feature type="transmembrane region" description="Helical" evidence="1">
    <location>
        <begin position="35"/>
        <end position="55"/>
    </location>
</feature>
<evidence type="ECO:0000259" key="2">
    <source>
        <dbReference type="PROSITE" id="PS50097"/>
    </source>
</evidence>
<comment type="caution">
    <text evidence="3">The sequence shown here is derived from an EMBL/GenBank/DDBJ whole genome shotgun (WGS) entry which is preliminary data.</text>
</comment>
<keyword evidence="4" id="KW-1185">Reference proteome</keyword>
<dbReference type="OrthoDB" id="6095618at2759"/>
<dbReference type="SUPFAM" id="SSF54695">
    <property type="entry name" value="POZ domain"/>
    <property type="match status" value="1"/>
</dbReference>
<name>A0A812CHF2_ACAPH</name>
<dbReference type="InterPro" id="IPR000210">
    <property type="entry name" value="BTB/POZ_dom"/>
</dbReference>
<proteinExistence type="predicted"/>
<dbReference type="Gene3D" id="3.30.710.10">
    <property type="entry name" value="Potassium Channel Kv1.1, Chain A"/>
    <property type="match status" value="1"/>
</dbReference>
<accession>A0A812CHF2</accession>
<feature type="transmembrane region" description="Helical" evidence="1">
    <location>
        <begin position="61"/>
        <end position="82"/>
    </location>
</feature>
<reference evidence="3" key="1">
    <citation type="submission" date="2021-01" db="EMBL/GenBank/DDBJ databases">
        <authorList>
            <person name="Li R."/>
            <person name="Bekaert M."/>
        </authorList>
    </citation>
    <scope>NUCLEOTIDE SEQUENCE</scope>
    <source>
        <strain evidence="3">Farmed</strain>
    </source>
</reference>
<dbReference type="PROSITE" id="PS50097">
    <property type="entry name" value="BTB"/>
    <property type="match status" value="1"/>
</dbReference>
<dbReference type="PANTHER" id="PTHR45632">
    <property type="entry name" value="LD33804P"/>
    <property type="match status" value="1"/>
</dbReference>
<dbReference type="InterPro" id="IPR011333">
    <property type="entry name" value="SKP1/BTB/POZ_sf"/>
</dbReference>
<dbReference type="AlphaFoldDB" id="A0A812CHF2"/>
<evidence type="ECO:0000313" key="4">
    <source>
        <dbReference type="Proteomes" id="UP000597762"/>
    </source>
</evidence>